<accession>A0ABR1EUD3</accession>
<sequence length="117" mass="13862">MFLFFAFLAILGVVIAMPPYGSPPAAAPPQQYPQLGQPQAYPLKYKRMWIQQEPRHYHPPFFYQGYPGGWFPPVWDFTLSNPFYTGRHHRRHRRRHSSSDSRRHSGRRCNSRDSRDC</sequence>
<evidence type="ECO:0000256" key="2">
    <source>
        <dbReference type="SAM" id="SignalP"/>
    </source>
</evidence>
<feature type="signal peptide" evidence="2">
    <location>
        <begin position="1"/>
        <end position="16"/>
    </location>
</feature>
<feature type="chain" id="PRO_5045838009" description="Spore coat protein T domain protein" evidence="2">
    <location>
        <begin position="17"/>
        <end position="117"/>
    </location>
</feature>
<gene>
    <name evidence="3" type="primary">Necator_chrX.g25933</name>
    <name evidence="3" type="ORF">RB195_025767</name>
</gene>
<keyword evidence="2" id="KW-0732">Signal</keyword>
<keyword evidence="4" id="KW-1185">Reference proteome</keyword>
<organism evidence="3 4">
    <name type="scientific">Necator americanus</name>
    <name type="common">Human hookworm</name>
    <dbReference type="NCBI Taxonomy" id="51031"/>
    <lineage>
        <taxon>Eukaryota</taxon>
        <taxon>Metazoa</taxon>
        <taxon>Ecdysozoa</taxon>
        <taxon>Nematoda</taxon>
        <taxon>Chromadorea</taxon>
        <taxon>Rhabditida</taxon>
        <taxon>Rhabditina</taxon>
        <taxon>Rhabditomorpha</taxon>
        <taxon>Strongyloidea</taxon>
        <taxon>Ancylostomatidae</taxon>
        <taxon>Bunostominae</taxon>
        <taxon>Necator</taxon>
    </lineage>
</organism>
<reference evidence="3 4" key="1">
    <citation type="submission" date="2023-08" db="EMBL/GenBank/DDBJ databases">
        <title>A Necator americanus chromosomal reference genome.</title>
        <authorList>
            <person name="Ilik V."/>
            <person name="Petrzelkova K.J."/>
            <person name="Pardy F."/>
            <person name="Fuh T."/>
            <person name="Niatou-Singa F.S."/>
            <person name="Gouil Q."/>
            <person name="Baker L."/>
            <person name="Ritchie M.E."/>
            <person name="Jex A.R."/>
            <person name="Gazzola D."/>
            <person name="Li H."/>
            <person name="Toshio Fujiwara R."/>
            <person name="Zhan B."/>
            <person name="Aroian R.V."/>
            <person name="Pafco B."/>
            <person name="Schwarz E.M."/>
        </authorList>
    </citation>
    <scope>NUCLEOTIDE SEQUENCE [LARGE SCALE GENOMIC DNA]</scope>
    <source>
        <strain evidence="3 4">Aroian</strain>
        <tissue evidence="3">Whole animal</tissue>
    </source>
</reference>
<comment type="caution">
    <text evidence="3">The sequence shown here is derived from an EMBL/GenBank/DDBJ whole genome shotgun (WGS) entry which is preliminary data.</text>
</comment>
<proteinExistence type="predicted"/>
<evidence type="ECO:0000256" key="1">
    <source>
        <dbReference type="SAM" id="MobiDB-lite"/>
    </source>
</evidence>
<dbReference type="EMBL" id="JAVFWL010000006">
    <property type="protein sequence ID" value="KAK6766050.1"/>
    <property type="molecule type" value="Genomic_DNA"/>
</dbReference>
<evidence type="ECO:0000313" key="3">
    <source>
        <dbReference type="EMBL" id="KAK6766050.1"/>
    </source>
</evidence>
<evidence type="ECO:0008006" key="5">
    <source>
        <dbReference type="Google" id="ProtNLM"/>
    </source>
</evidence>
<dbReference type="Proteomes" id="UP001303046">
    <property type="component" value="Unassembled WGS sequence"/>
</dbReference>
<feature type="region of interest" description="Disordered" evidence="1">
    <location>
        <begin position="84"/>
        <end position="117"/>
    </location>
</feature>
<protein>
    <recommendedName>
        <fullName evidence="5">Spore coat protein T domain protein</fullName>
    </recommendedName>
</protein>
<evidence type="ECO:0000313" key="4">
    <source>
        <dbReference type="Proteomes" id="UP001303046"/>
    </source>
</evidence>
<feature type="compositionally biased region" description="Basic residues" evidence="1">
    <location>
        <begin position="86"/>
        <end position="96"/>
    </location>
</feature>
<name>A0ABR1EUD3_NECAM</name>